<feature type="domain" description="Vps72/YL1 C-terminal" evidence="3">
    <location>
        <begin position="409"/>
        <end position="438"/>
    </location>
</feature>
<dbReference type="AlphaFoldDB" id="A0AAD6SR51"/>
<dbReference type="PANTHER" id="PTHR13275">
    <property type="entry name" value="YL-1 PROTEIN TRANSCRIPTION FACTOR-LIKE 1"/>
    <property type="match status" value="1"/>
</dbReference>
<feature type="compositionally biased region" description="Polar residues" evidence="2">
    <location>
        <begin position="360"/>
        <end position="370"/>
    </location>
</feature>
<feature type="compositionally biased region" description="Acidic residues" evidence="2">
    <location>
        <begin position="34"/>
        <end position="74"/>
    </location>
</feature>
<comment type="similarity">
    <text evidence="1">Belongs to the VPS72/YL1 family.</text>
</comment>
<dbReference type="GO" id="GO:0005634">
    <property type="term" value="C:nucleus"/>
    <property type="evidence" value="ECO:0007669"/>
    <property type="project" value="TreeGrafter"/>
</dbReference>
<dbReference type="EMBL" id="JARJCM010000072">
    <property type="protein sequence ID" value="KAJ7032509.1"/>
    <property type="molecule type" value="Genomic_DNA"/>
</dbReference>
<evidence type="ECO:0000256" key="1">
    <source>
        <dbReference type="ARBA" id="ARBA00006832"/>
    </source>
</evidence>
<dbReference type="InterPro" id="IPR013272">
    <property type="entry name" value="Vps72/YL1_C"/>
</dbReference>
<accession>A0AAD6SR51</accession>
<dbReference type="Proteomes" id="UP001218188">
    <property type="component" value="Unassembled WGS sequence"/>
</dbReference>
<dbReference type="SMART" id="SM00993">
    <property type="entry name" value="YL1_C"/>
    <property type="match status" value="1"/>
</dbReference>
<feature type="region of interest" description="Disordered" evidence="2">
    <location>
        <begin position="164"/>
        <end position="186"/>
    </location>
</feature>
<dbReference type="Pfam" id="PF08265">
    <property type="entry name" value="YL1_C"/>
    <property type="match status" value="1"/>
</dbReference>
<keyword evidence="5" id="KW-1185">Reference proteome</keyword>
<dbReference type="InterPro" id="IPR046757">
    <property type="entry name" value="YL1_N"/>
</dbReference>
<comment type="caution">
    <text evidence="4">The sequence shown here is derived from an EMBL/GenBank/DDBJ whole genome shotgun (WGS) entry which is preliminary data.</text>
</comment>
<evidence type="ECO:0000256" key="2">
    <source>
        <dbReference type="SAM" id="MobiDB-lite"/>
    </source>
</evidence>
<feature type="region of interest" description="Disordered" evidence="2">
    <location>
        <begin position="295"/>
        <end position="315"/>
    </location>
</feature>
<name>A0AAD6SR51_9AGAR</name>
<feature type="region of interest" description="Disordered" evidence="2">
    <location>
        <begin position="34"/>
        <end position="118"/>
    </location>
</feature>
<proteinExistence type="inferred from homology"/>
<evidence type="ECO:0000313" key="5">
    <source>
        <dbReference type="Proteomes" id="UP001218188"/>
    </source>
</evidence>
<organism evidence="4 5">
    <name type="scientific">Mycena alexandri</name>
    <dbReference type="NCBI Taxonomy" id="1745969"/>
    <lineage>
        <taxon>Eukaryota</taxon>
        <taxon>Fungi</taxon>
        <taxon>Dikarya</taxon>
        <taxon>Basidiomycota</taxon>
        <taxon>Agaricomycotina</taxon>
        <taxon>Agaricomycetes</taxon>
        <taxon>Agaricomycetidae</taxon>
        <taxon>Agaricales</taxon>
        <taxon>Marasmiineae</taxon>
        <taxon>Mycenaceae</taxon>
        <taxon>Mycena</taxon>
    </lineage>
</organism>
<dbReference type="PANTHER" id="PTHR13275:SF4">
    <property type="entry name" value="VACUOLAR PROTEIN SORTING-ASSOCIATED PROTEIN 72 HOMOLOG"/>
    <property type="match status" value="1"/>
</dbReference>
<gene>
    <name evidence="4" type="ORF">C8F04DRAFT_958886</name>
</gene>
<evidence type="ECO:0000259" key="3">
    <source>
        <dbReference type="SMART" id="SM00993"/>
    </source>
</evidence>
<dbReference type="Pfam" id="PF05764">
    <property type="entry name" value="YL1"/>
    <property type="match status" value="1"/>
</dbReference>
<evidence type="ECO:0000313" key="4">
    <source>
        <dbReference type="EMBL" id="KAJ7032509.1"/>
    </source>
</evidence>
<feature type="compositionally biased region" description="Basic and acidic residues" evidence="2">
    <location>
        <begin position="164"/>
        <end position="173"/>
    </location>
</feature>
<protein>
    <submittedName>
        <fullName evidence="4">YL1 nuclear protein-domain-containing protein</fullName>
    </submittedName>
</protein>
<feature type="compositionally biased region" description="Basic and acidic residues" evidence="2">
    <location>
        <begin position="94"/>
        <end position="104"/>
    </location>
</feature>
<reference evidence="4" key="1">
    <citation type="submission" date="2023-03" db="EMBL/GenBank/DDBJ databases">
        <title>Massive genome expansion in bonnet fungi (Mycena s.s.) driven by repeated elements and novel gene families across ecological guilds.</title>
        <authorList>
            <consortium name="Lawrence Berkeley National Laboratory"/>
            <person name="Harder C.B."/>
            <person name="Miyauchi S."/>
            <person name="Viragh M."/>
            <person name="Kuo A."/>
            <person name="Thoen E."/>
            <person name="Andreopoulos B."/>
            <person name="Lu D."/>
            <person name="Skrede I."/>
            <person name="Drula E."/>
            <person name="Henrissat B."/>
            <person name="Morin E."/>
            <person name="Kohler A."/>
            <person name="Barry K."/>
            <person name="LaButti K."/>
            <person name="Morin E."/>
            <person name="Salamov A."/>
            <person name="Lipzen A."/>
            <person name="Mereny Z."/>
            <person name="Hegedus B."/>
            <person name="Baldrian P."/>
            <person name="Stursova M."/>
            <person name="Weitz H."/>
            <person name="Taylor A."/>
            <person name="Grigoriev I.V."/>
            <person name="Nagy L.G."/>
            <person name="Martin F."/>
            <person name="Kauserud H."/>
        </authorList>
    </citation>
    <scope>NUCLEOTIDE SEQUENCE</scope>
    <source>
        <strain evidence="4">CBHHK200</strain>
    </source>
</reference>
<sequence>MDVDAPLPPEELLLVTRRSRRSNAGNRMAVAMAELEDSLVDEEDGDFTNDKDEEDIFDADFESTDDEAQNEEAAGETAAQEEEKRARKARATRTRLEKATDAAHARNKATFNPQAATVPKPKRRVALGGAVNAATGETIAERPIGHRQSMRKHTVLNTSLTETRLKRSEEKKASQAPRKARPEVRTVSQGELIARALDAEEGNITSHRDYLKIEEEKRRRARVVRPTVTGPLVRWLSRVEEVKVVVPPPPPPTFNYGYTTGSTRLPIHLPRRLPLIPLLHTPHTLPSPTHHIDPIPFPRPHTSHKHSLPPSNAPPYRPNPSVPYIPYTPAPPVMRTEKVARNYVVHEETQVVDVPPPNAGRSSNGRTQGATIPKPSWDATMTAMFGSHVNWEDVTVYAGKNRPMSRPTQTCPLTGRIARYLDPRTWVPFADVGAFETLTRILNHEFVWSPELGAYVRQEVPPPKPAAMEEG</sequence>
<feature type="region of interest" description="Disordered" evidence="2">
    <location>
        <begin position="353"/>
        <end position="376"/>
    </location>
</feature>